<keyword evidence="3" id="KW-1185">Reference proteome</keyword>
<organism evidence="2 3">
    <name type="scientific">Streptomyces erythrochromogenes</name>
    <dbReference type="NCBI Taxonomy" id="285574"/>
    <lineage>
        <taxon>Bacteria</taxon>
        <taxon>Bacillati</taxon>
        <taxon>Actinomycetota</taxon>
        <taxon>Actinomycetes</taxon>
        <taxon>Kitasatosporales</taxon>
        <taxon>Streptomycetaceae</taxon>
        <taxon>Streptomyces</taxon>
    </lineage>
</organism>
<reference evidence="2" key="1">
    <citation type="submission" date="2022-10" db="EMBL/GenBank/DDBJ databases">
        <title>The complete genomes of actinobacterial strains from the NBC collection.</title>
        <authorList>
            <person name="Joergensen T.S."/>
            <person name="Alvarez Arevalo M."/>
            <person name="Sterndorff E.B."/>
            <person name="Faurdal D."/>
            <person name="Vuksanovic O."/>
            <person name="Mourched A.-S."/>
            <person name="Charusanti P."/>
            <person name="Shaw S."/>
            <person name="Blin K."/>
            <person name="Weber T."/>
        </authorList>
    </citation>
    <scope>NUCLEOTIDE SEQUENCE</scope>
    <source>
        <strain evidence="2">NBC_00303</strain>
    </source>
</reference>
<name>A0ABZ1QE44_9ACTN</name>
<dbReference type="EMBL" id="CP108036">
    <property type="protein sequence ID" value="WUN80923.1"/>
    <property type="molecule type" value="Genomic_DNA"/>
</dbReference>
<gene>
    <name evidence="2" type="ORF">OHA91_21780</name>
</gene>
<sequence>MGREPGTVVEVGYAQGWDLTARAPWRPISAEEARERDAAGLPYVAEYRIPGREAPVEVRLVSWPDHHVGLWVYDEQGRRTHQADYRLLDGDRLLTRITRIWRYGGPEVAEFDAEAPRVTYTLHPDTRGIVSHEPRGSKGSRRDTLADVPDEEKWRDRPAFEDWPVISAQVQGLAEPVTLRAAATVADRDAEDAPAGLWRAPRPGTAGPMDALFRPGTRMTTPQHPDMTVVRPRRMGTLNVPSGLLAIDCPLDARGPRLTVAVPPGEHVLEEGQIAFGYHCMYDDRWVDTTEPTAVRLRVSEEPAVSWEMALAPEDDVRLLEDGHVYGFGTDGATGAFADAGAWVPLQERVHQVVDHNEQDDEDFTGSMFLLRTREPGSGAELVAFAVCSDGCHPVWVGRSADGDVVGVVVVVDEMPDLADAS</sequence>
<evidence type="ECO:0000313" key="3">
    <source>
        <dbReference type="Proteomes" id="UP001432312"/>
    </source>
</evidence>
<proteinExistence type="predicted"/>
<dbReference type="InterPro" id="IPR025335">
    <property type="entry name" value="DUF4241"/>
</dbReference>
<dbReference type="RefSeq" id="WP_266500441.1">
    <property type="nucleotide sequence ID" value="NZ_CP108036.1"/>
</dbReference>
<evidence type="ECO:0000313" key="2">
    <source>
        <dbReference type="EMBL" id="WUN80923.1"/>
    </source>
</evidence>
<feature type="region of interest" description="Disordered" evidence="1">
    <location>
        <begin position="127"/>
        <end position="149"/>
    </location>
</feature>
<evidence type="ECO:0000256" key="1">
    <source>
        <dbReference type="SAM" id="MobiDB-lite"/>
    </source>
</evidence>
<accession>A0ABZ1QE44</accession>
<dbReference type="GeneID" id="95498722"/>
<dbReference type="Pfam" id="PF14025">
    <property type="entry name" value="DUF4241"/>
    <property type="match status" value="1"/>
</dbReference>
<dbReference type="Proteomes" id="UP001432312">
    <property type="component" value="Chromosome"/>
</dbReference>
<protein>
    <submittedName>
        <fullName evidence="2">DUF4241 domain-containing protein</fullName>
    </submittedName>
</protein>